<name>A0A2N5X730_9GAMM</name>
<keyword evidence="1" id="KW-0812">Transmembrane</keyword>
<keyword evidence="1" id="KW-1133">Transmembrane helix</keyword>
<dbReference type="RefSeq" id="WP_076000491.1">
    <property type="nucleotide sequence ID" value="NZ_PKUS01000002.1"/>
</dbReference>
<dbReference type="OrthoDB" id="3631561at2"/>
<keyword evidence="1" id="KW-0472">Membrane</keyword>
<keyword evidence="3" id="KW-1185">Reference proteome</keyword>
<evidence type="ECO:0008006" key="4">
    <source>
        <dbReference type="Google" id="ProtNLM"/>
    </source>
</evidence>
<dbReference type="PANTHER" id="PTHR35791">
    <property type="entry name" value="UPF0754 MEMBRANE PROTEIN YHEB"/>
    <property type="match status" value="1"/>
</dbReference>
<dbReference type="Proteomes" id="UP000235005">
    <property type="component" value="Unassembled WGS sequence"/>
</dbReference>
<comment type="caution">
    <text evidence="2">The sequence shown here is derived from an EMBL/GenBank/DDBJ whole genome shotgun (WGS) entry which is preliminary data.</text>
</comment>
<accession>A0A2N5X730</accession>
<organism evidence="2 3">
    <name type="scientific">Pseudohalioglobus lutimaris</name>
    <dbReference type="NCBI Taxonomy" id="1737061"/>
    <lineage>
        <taxon>Bacteria</taxon>
        <taxon>Pseudomonadati</taxon>
        <taxon>Pseudomonadota</taxon>
        <taxon>Gammaproteobacteria</taxon>
        <taxon>Cellvibrionales</taxon>
        <taxon>Halieaceae</taxon>
        <taxon>Pseudohalioglobus</taxon>
    </lineage>
</organism>
<evidence type="ECO:0000313" key="3">
    <source>
        <dbReference type="Proteomes" id="UP000235005"/>
    </source>
</evidence>
<evidence type="ECO:0000256" key="1">
    <source>
        <dbReference type="SAM" id="Phobius"/>
    </source>
</evidence>
<feature type="transmembrane region" description="Helical" evidence="1">
    <location>
        <begin position="389"/>
        <end position="407"/>
    </location>
</feature>
<feature type="transmembrane region" description="Helical" evidence="1">
    <location>
        <begin position="12"/>
        <end position="32"/>
    </location>
</feature>
<dbReference type="EMBL" id="PKUS01000002">
    <property type="protein sequence ID" value="PLW70294.1"/>
    <property type="molecule type" value="Genomic_DNA"/>
</dbReference>
<proteinExistence type="predicted"/>
<gene>
    <name evidence="2" type="ORF">C0039_03555</name>
</gene>
<sequence>MDIAAFVGEYWAYLTIPLVSGVVGFGTNWLAVKMMMYPVEFTGVGPLGWQGVIPANSQKMARLVVEHSVKRVLTQQELINRIETDKLIDALQSRVEPFVEDIVDEVMSETSHHGIPVTDFLWSAAPGAFKARVYSEVKKSLPDVLHRTVEDLRGQLDDMIDLNEVIVDKLGNNKRMLIDIFRISAAREFKFIERSGLYFGFPLGIPVMFAWYFFPVWWLLPLFGLLVGYVTNALAIYLIQKPLNPVKVGPFTVQGLFIKRQKEVSRYFGKVFAQDLITAEVVMGEMLKTERALDRIHDVIQREVNRALEDTQGVFKPLTVLSLGRAEYAKIGKIISARALQEFQQPDKRSFKYLDEAFDIEDTVAERVGGLPPEEFFELLHPVIAEDEWKLVLVGGLLGLCAGWWQWALLT</sequence>
<dbReference type="PANTHER" id="PTHR35791:SF1">
    <property type="entry name" value="UPF0754 MEMBRANE PROTEIN YHEB"/>
    <property type="match status" value="1"/>
</dbReference>
<protein>
    <recommendedName>
        <fullName evidence="4">DUF445 domain-containing protein</fullName>
    </recommendedName>
</protein>
<reference evidence="2 3" key="1">
    <citation type="submission" date="2018-01" db="EMBL/GenBank/DDBJ databases">
        <title>The draft genome sequence of Halioglobus lutimaris HF004.</title>
        <authorList>
            <person name="Du Z.-J."/>
            <person name="Shi M.-J."/>
        </authorList>
    </citation>
    <scope>NUCLEOTIDE SEQUENCE [LARGE SCALE GENOMIC DNA]</scope>
    <source>
        <strain evidence="2 3">HF004</strain>
    </source>
</reference>
<feature type="transmembrane region" description="Helical" evidence="1">
    <location>
        <begin position="220"/>
        <end position="239"/>
    </location>
</feature>
<evidence type="ECO:0000313" key="2">
    <source>
        <dbReference type="EMBL" id="PLW70294.1"/>
    </source>
</evidence>
<feature type="transmembrane region" description="Helical" evidence="1">
    <location>
        <begin position="196"/>
        <end position="214"/>
    </location>
</feature>
<dbReference type="AlphaFoldDB" id="A0A2N5X730"/>